<dbReference type="Pfam" id="PF02837">
    <property type="entry name" value="Glyco_hydro_2_N"/>
    <property type="match status" value="1"/>
</dbReference>
<protein>
    <recommendedName>
        <fullName evidence="3 6">Beta-galactosidase</fullName>
        <ecNumber evidence="3 6">3.2.1.23</ecNumber>
    </recommendedName>
    <alternativeName>
        <fullName evidence="6">Lactase</fullName>
    </alternativeName>
</protein>
<dbReference type="EC" id="3.2.1.23" evidence="3 6"/>
<feature type="domain" description="Beta-galactosidase" evidence="11">
    <location>
        <begin position="686"/>
        <end position="752"/>
    </location>
</feature>
<evidence type="ECO:0000256" key="6">
    <source>
        <dbReference type="RuleBase" id="RU361154"/>
    </source>
</evidence>
<reference evidence="12 13" key="1">
    <citation type="submission" date="2019-11" db="EMBL/GenBank/DDBJ databases">
        <title>Draft Genome Sequences of Six Type Strains of the Genus Massilia.</title>
        <authorList>
            <person name="Miess H."/>
            <person name="Frediansyah A."/>
            <person name="Goeker M."/>
            <person name="Gross H."/>
        </authorList>
    </citation>
    <scope>NUCLEOTIDE SEQUENCE [LARGE SCALE GENOMIC DNA]</scope>
    <source>
        <strain evidence="12 13">DSM 17513</strain>
    </source>
</reference>
<dbReference type="InterPro" id="IPR032312">
    <property type="entry name" value="LacZ_4"/>
</dbReference>
<dbReference type="Proteomes" id="UP000431684">
    <property type="component" value="Unassembled WGS sequence"/>
</dbReference>
<dbReference type="GO" id="GO:0004565">
    <property type="term" value="F:beta-galactosidase activity"/>
    <property type="evidence" value="ECO:0007669"/>
    <property type="project" value="UniProtKB-EC"/>
</dbReference>
<dbReference type="Pfam" id="PF02836">
    <property type="entry name" value="Glyco_hydro_2_C"/>
    <property type="match status" value="1"/>
</dbReference>
<dbReference type="SUPFAM" id="SSF49303">
    <property type="entry name" value="beta-Galactosidase/glucuronidase domain"/>
    <property type="match status" value="2"/>
</dbReference>
<dbReference type="InterPro" id="IPR017853">
    <property type="entry name" value="GH"/>
</dbReference>
<dbReference type="Gene3D" id="2.60.120.260">
    <property type="entry name" value="Galactose-binding domain-like"/>
    <property type="match status" value="1"/>
</dbReference>
<feature type="domain" description="Glycosyl hydrolases family 2 sugar binding" evidence="10">
    <location>
        <begin position="115"/>
        <end position="277"/>
    </location>
</feature>
<gene>
    <name evidence="12" type="ORF">GJV26_08300</name>
</gene>
<dbReference type="InterPro" id="IPR023230">
    <property type="entry name" value="Glyco_hydro_2_CS"/>
</dbReference>
<dbReference type="Gene3D" id="2.70.98.10">
    <property type="match status" value="1"/>
</dbReference>
<dbReference type="Gene3D" id="2.60.40.10">
    <property type="entry name" value="Immunoglobulins"/>
    <property type="match status" value="2"/>
</dbReference>
<name>A0A6I3XIE8_9BURK</name>
<dbReference type="PANTHER" id="PTHR46323:SF2">
    <property type="entry name" value="BETA-GALACTOSIDASE"/>
    <property type="match status" value="1"/>
</dbReference>
<evidence type="ECO:0000313" key="13">
    <source>
        <dbReference type="Proteomes" id="UP000431684"/>
    </source>
</evidence>
<dbReference type="InterPro" id="IPR006103">
    <property type="entry name" value="Glyco_hydro_2_cat"/>
</dbReference>
<dbReference type="InterPro" id="IPR011013">
    <property type="entry name" value="Gal_mutarotase_sf_dom"/>
</dbReference>
<dbReference type="InterPro" id="IPR050347">
    <property type="entry name" value="Bact_Beta-galactosidase"/>
</dbReference>
<dbReference type="InterPro" id="IPR023232">
    <property type="entry name" value="Glyco_hydro_2_AS"/>
</dbReference>
<dbReference type="Pfam" id="PF00703">
    <property type="entry name" value="Glyco_hydro_2"/>
    <property type="match status" value="1"/>
</dbReference>
<dbReference type="InterPro" id="IPR006102">
    <property type="entry name" value="Ig-like_GH2"/>
</dbReference>
<dbReference type="GO" id="GO:0005990">
    <property type="term" value="P:lactose catabolic process"/>
    <property type="evidence" value="ECO:0007669"/>
    <property type="project" value="TreeGrafter"/>
</dbReference>
<dbReference type="InterPro" id="IPR036156">
    <property type="entry name" value="Beta-gal/glucu_dom_sf"/>
</dbReference>
<keyword evidence="4 6" id="KW-0378">Hydrolase</keyword>
<evidence type="ECO:0000259" key="11">
    <source>
        <dbReference type="Pfam" id="PF16353"/>
    </source>
</evidence>
<dbReference type="GO" id="GO:0030246">
    <property type="term" value="F:carbohydrate binding"/>
    <property type="evidence" value="ECO:0007669"/>
    <property type="project" value="InterPro"/>
</dbReference>
<keyword evidence="13" id="KW-1185">Reference proteome</keyword>
<accession>A0A6I3XIE8</accession>
<feature type="domain" description="Glycoside hydrolase family 2 catalytic" evidence="9">
    <location>
        <begin position="381"/>
        <end position="669"/>
    </location>
</feature>
<evidence type="ECO:0000256" key="4">
    <source>
        <dbReference type="ARBA" id="ARBA00022801"/>
    </source>
</evidence>
<evidence type="ECO:0000256" key="2">
    <source>
        <dbReference type="ARBA" id="ARBA00007401"/>
    </source>
</evidence>
<comment type="similarity">
    <text evidence="2 6">Belongs to the glycosyl hydrolase 2 family.</text>
</comment>
<comment type="catalytic activity">
    <reaction evidence="1 6">
        <text>Hydrolysis of terminal non-reducing beta-D-galactose residues in beta-D-galactosides.</text>
        <dbReference type="EC" id="3.2.1.23"/>
    </reaction>
</comment>
<dbReference type="InterPro" id="IPR008979">
    <property type="entry name" value="Galactose-bd-like_sf"/>
</dbReference>
<feature type="compositionally biased region" description="Polar residues" evidence="7">
    <location>
        <begin position="18"/>
        <end position="27"/>
    </location>
</feature>
<dbReference type="SUPFAM" id="SSF74650">
    <property type="entry name" value="Galactose mutarotase-like"/>
    <property type="match status" value="1"/>
</dbReference>
<evidence type="ECO:0000259" key="10">
    <source>
        <dbReference type="Pfam" id="PF02837"/>
    </source>
</evidence>
<dbReference type="EMBL" id="WNWM01000002">
    <property type="protein sequence ID" value="MUI12468.1"/>
    <property type="molecule type" value="Genomic_DNA"/>
</dbReference>
<dbReference type="GO" id="GO:0009341">
    <property type="term" value="C:beta-galactosidase complex"/>
    <property type="evidence" value="ECO:0007669"/>
    <property type="project" value="TreeGrafter"/>
</dbReference>
<dbReference type="SUPFAM" id="SSF51445">
    <property type="entry name" value="(Trans)glycosidases"/>
    <property type="match status" value="1"/>
</dbReference>
<dbReference type="Gene3D" id="3.20.20.80">
    <property type="entry name" value="Glycosidases"/>
    <property type="match status" value="1"/>
</dbReference>
<evidence type="ECO:0000256" key="1">
    <source>
        <dbReference type="ARBA" id="ARBA00001412"/>
    </source>
</evidence>
<dbReference type="PANTHER" id="PTHR46323">
    <property type="entry name" value="BETA-GALACTOSIDASE"/>
    <property type="match status" value="1"/>
</dbReference>
<organism evidence="12 13">
    <name type="scientific">Pseudoduganella dura</name>
    <dbReference type="NCBI Taxonomy" id="321982"/>
    <lineage>
        <taxon>Bacteria</taxon>
        <taxon>Pseudomonadati</taxon>
        <taxon>Pseudomonadota</taxon>
        <taxon>Betaproteobacteria</taxon>
        <taxon>Burkholderiales</taxon>
        <taxon>Oxalobacteraceae</taxon>
        <taxon>Telluria group</taxon>
        <taxon>Pseudoduganella</taxon>
    </lineage>
</organism>
<evidence type="ECO:0000313" key="12">
    <source>
        <dbReference type="EMBL" id="MUI12468.1"/>
    </source>
</evidence>
<comment type="caution">
    <text evidence="12">The sequence shown here is derived from an EMBL/GenBank/DDBJ whole genome shotgun (WGS) entry which is preliminary data.</text>
</comment>
<dbReference type="InterPro" id="IPR006101">
    <property type="entry name" value="Glyco_hydro_2"/>
</dbReference>
<dbReference type="InterPro" id="IPR014718">
    <property type="entry name" value="GH-type_carb-bd"/>
</dbReference>
<evidence type="ECO:0000256" key="5">
    <source>
        <dbReference type="ARBA" id="ARBA00023295"/>
    </source>
</evidence>
<evidence type="ECO:0000259" key="8">
    <source>
        <dbReference type="Pfam" id="PF00703"/>
    </source>
</evidence>
<proteinExistence type="inferred from homology"/>
<feature type="region of interest" description="Disordered" evidence="7">
    <location>
        <begin position="1"/>
        <end position="27"/>
    </location>
</feature>
<dbReference type="Pfam" id="PF16353">
    <property type="entry name" value="LacZ_4"/>
    <property type="match status" value="1"/>
</dbReference>
<evidence type="ECO:0000256" key="3">
    <source>
        <dbReference type="ARBA" id="ARBA00012756"/>
    </source>
</evidence>
<evidence type="ECO:0000256" key="7">
    <source>
        <dbReference type="SAM" id="MobiDB-lite"/>
    </source>
</evidence>
<dbReference type="InterPro" id="IPR006104">
    <property type="entry name" value="Glyco_hydro_2_N"/>
</dbReference>
<dbReference type="PROSITE" id="PS00719">
    <property type="entry name" value="GLYCOSYL_HYDROL_F2_1"/>
    <property type="match status" value="1"/>
</dbReference>
<dbReference type="InterPro" id="IPR013783">
    <property type="entry name" value="Ig-like_fold"/>
</dbReference>
<feature type="domain" description="Glycoside hydrolase family 2 immunoglobulin-like beta-sandwich" evidence="8">
    <location>
        <begin position="279"/>
        <end position="379"/>
    </location>
</feature>
<dbReference type="PRINTS" id="PR00132">
    <property type="entry name" value="GLHYDRLASE2"/>
</dbReference>
<dbReference type="OrthoDB" id="53299at2"/>
<sequence length="1108" mass="120552">MTNNQDDRSPANPAEQGDSANPPLSSVSISTRRHASCRDCFIFAAKDPARTLAARFFGHFRLTDLRLPARCDHPFDCLPMIIPKLLPAVALTAAFAAGAVCAAEAYPASDRAFSRSLNGDWSFRYLPGAAAGTDAGTDAGFKARQFDAAAWQTIAVPSNWELQGFAEPSYGDDLKEGTGLYRRTFRMPAGWQGRRAFLRFEGVAFGYEVWVNGKKAGQSSASAFNRHTFDVTDMLEPEADNVLAVKVVTRPHGYEFDLNDDWSLSGIYRDVTLFSVPATHVRDLATATKLLADGAAELSVDVALGGAGGEVRARLLAPDGSEAGDVVLPRGGESRHAGKIRVEQPKLWTAETPSLYRLRLTVSTGGKVVQEVEERIGLREVTIAGQVLLLNGRPVKLRGVNHHDLDPVRGRAIGEARMRADLALMKKGNVNFVRTSHYPPDARLLELCDEMGFYVMDEVSIGHGEKNLDKPEYRENILARVEPTIARDRNRASVLVWSIGNENPVNDAELEAGRLAKRLDPSRPVTYPKIGSYFAANYGKIPEWVDIHAPHYPANAKVAEYARTLTRPTIFTEYAHALGLATDRLQEQWELIQRHPVFAGGAVWHFMDQGILRTSAEPVDPSKPTRQAWLDAHRFYDTHGLDGTDGVTYADRTPQADYWQMRKVYAPVRFTERSAKVVPGRQDIALTVENRHDFRSLGGMRLSWSLLRNGGEIGQGSTALTAAAHGSETVRIPVDIPAGAGDDVLALDVRAVDENGMQVSERAVALELPGAARDRWTSKLPAQGVPVVRESAAQVTVTLPGWTLAVQRASGQATIRDRAGNVLVDGIHPHSGRKPLMAEALRAKQSGLWLPSMLTRLENAQVKVERHDGNVVVAVSGRYPLPFDAKLQPDAPAGAPQRFDDLVQGAAPAPSQAVDRPRDKEGLQGGYRLEIGRNGAIAVSYSFAPVNASGLLSEAGLSVVAPAGTGEFRWIGQGPHAGYPGKDVLNEFGVFHLNRADLRFQGNRRGTELALLTGARGRGFALSMAPGDVAVERDGERTLLSHNAIIGSLGNKGTTPELAHPAETTPRIAGTFTLVPVGEQWPAALARWFGKPEPARDVYQPFFHSYDQ</sequence>
<dbReference type="PROSITE" id="PS00608">
    <property type="entry name" value="GLYCOSYL_HYDROL_F2_2"/>
    <property type="match status" value="1"/>
</dbReference>
<dbReference type="AlphaFoldDB" id="A0A6I3XIE8"/>
<evidence type="ECO:0000259" key="9">
    <source>
        <dbReference type="Pfam" id="PF02836"/>
    </source>
</evidence>
<keyword evidence="5 6" id="KW-0326">Glycosidase</keyword>
<dbReference type="SUPFAM" id="SSF49785">
    <property type="entry name" value="Galactose-binding domain-like"/>
    <property type="match status" value="1"/>
</dbReference>